<evidence type="ECO:0000313" key="1">
    <source>
        <dbReference type="EMBL" id="OCK88175.1"/>
    </source>
</evidence>
<dbReference type="Proteomes" id="UP000250078">
    <property type="component" value="Unassembled WGS sequence"/>
</dbReference>
<sequence>MASEPLRAAEDGHGLGGGPSAAGGGCYVALADEEVREDGAGRRALAARELDPGC</sequence>
<organism evidence="1 2">
    <name type="scientific">Cenococcum geophilum 1.58</name>
    <dbReference type="NCBI Taxonomy" id="794803"/>
    <lineage>
        <taxon>Eukaryota</taxon>
        <taxon>Fungi</taxon>
        <taxon>Dikarya</taxon>
        <taxon>Ascomycota</taxon>
        <taxon>Pezizomycotina</taxon>
        <taxon>Dothideomycetes</taxon>
        <taxon>Pleosporomycetidae</taxon>
        <taxon>Gloniales</taxon>
        <taxon>Gloniaceae</taxon>
        <taxon>Cenococcum</taxon>
    </lineage>
</organism>
<name>A0ACC8EPD8_9PEZI</name>
<proteinExistence type="predicted"/>
<gene>
    <name evidence="1" type="ORF">K441DRAFT_669625</name>
</gene>
<protein>
    <submittedName>
        <fullName evidence="1">Uncharacterized protein</fullName>
    </submittedName>
</protein>
<accession>A0ACC8EPD8</accession>
<dbReference type="EMBL" id="KV748248">
    <property type="protein sequence ID" value="OCK88175.1"/>
    <property type="molecule type" value="Genomic_DNA"/>
</dbReference>
<reference evidence="1 2" key="1">
    <citation type="journal article" date="2016" name="Nat. Commun.">
        <title>Ectomycorrhizal ecology is imprinted in the genome of the dominant symbiotic fungus Cenococcum geophilum.</title>
        <authorList>
            <consortium name="DOE Joint Genome Institute"/>
            <person name="Peter M."/>
            <person name="Kohler A."/>
            <person name="Ohm R.A."/>
            <person name="Kuo A."/>
            <person name="Krutzmann J."/>
            <person name="Morin E."/>
            <person name="Arend M."/>
            <person name="Barry K.W."/>
            <person name="Binder M."/>
            <person name="Choi C."/>
            <person name="Clum A."/>
            <person name="Copeland A."/>
            <person name="Grisel N."/>
            <person name="Haridas S."/>
            <person name="Kipfer T."/>
            <person name="LaButti K."/>
            <person name="Lindquist E."/>
            <person name="Lipzen A."/>
            <person name="Maire R."/>
            <person name="Meier B."/>
            <person name="Mihaltcheva S."/>
            <person name="Molinier V."/>
            <person name="Murat C."/>
            <person name="Poggeler S."/>
            <person name="Quandt C.A."/>
            <person name="Sperisen C."/>
            <person name="Tritt A."/>
            <person name="Tisserant E."/>
            <person name="Crous P.W."/>
            <person name="Henrissat B."/>
            <person name="Nehls U."/>
            <person name="Egli S."/>
            <person name="Spatafora J.W."/>
            <person name="Grigoriev I.V."/>
            <person name="Martin F.M."/>
        </authorList>
    </citation>
    <scope>NUCLEOTIDE SEQUENCE [LARGE SCALE GENOMIC DNA]</scope>
    <source>
        <strain evidence="1 2">1.58</strain>
    </source>
</reference>
<evidence type="ECO:0000313" key="2">
    <source>
        <dbReference type="Proteomes" id="UP000250078"/>
    </source>
</evidence>
<keyword evidence="2" id="KW-1185">Reference proteome</keyword>